<dbReference type="UniPathway" id="UPA00340">
    <property type="reaction ID" value="UER00458"/>
</dbReference>
<proteinExistence type="inferred from homology"/>
<evidence type="ECO:0000256" key="10">
    <source>
        <dbReference type="RuleBase" id="RU003835"/>
    </source>
</evidence>
<evidence type="ECO:0000256" key="9">
    <source>
        <dbReference type="HAMAP-Rule" id="MF_00020"/>
    </source>
</evidence>
<dbReference type="PANTHER" id="PTHR21060">
    <property type="entry name" value="ACETATE KINASE"/>
    <property type="match status" value="1"/>
</dbReference>
<evidence type="ECO:0000256" key="4">
    <source>
        <dbReference type="ARBA" id="ARBA00022723"/>
    </source>
</evidence>
<organism evidence="11 12">
    <name type="scientific">Candidatus Accumulibacter appositus</name>
    <dbReference type="NCBI Taxonomy" id="1454003"/>
    <lineage>
        <taxon>Bacteria</taxon>
        <taxon>Pseudomonadati</taxon>
        <taxon>Pseudomonadota</taxon>
        <taxon>Betaproteobacteria</taxon>
        <taxon>Candidatus Accumulibacter</taxon>
    </lineage>
</organism>
<feature type="site" description="Transition state stabilizer" evidence="9">
    <location>
        <position position="242"/>
    </location>
</feature>
<sequence>MGKGILVLNAGSSSLKFSVFEVGAGAALQAMAVGQVEGLGTAPRLKAKGADGGVIADESWTTCDVANHAQALQEIATLLRARFAGQDLAGVGHRVVHGGPDYSAPLLVTPQAMETLATFMPLAPLHQPHNLAAIRALAEARPELPQVACFDTAFHRTQETVAQLYGLPYEYFERGIRRYGFHGLSYEYIAATLPEVAPEIASGRVIVAHLGSGASMCAMREGRSVGSSMGFTALDGLMMGTRPGNLDPGIILYLLQQEGMSARDVENMLYKRSGLLGLSGIGNDMRVLQESDAPRARLAIDHFVYRISRELGGLAAVLGGIDAFVFTAGIGENSAYIRRLVCEQAKWLGIDLDAAANEQAGPCISSAGSKVSAWVVPTNEELMIARHTCKVLGL</sequence>
<dbReference type="PRINTS" id="PR00471">
    <property type="entry name" value="ACETATEKNASE"/>
</dbReference>
<evidence type="ECO:0000313" key="12">
    <source>
        <dbReference type="Proteomes" id="UP000021816"/>
    </source>
</evidence>
<keyword evidence="2 9" id="KW-0963">Cytoplasm</keyword>
<keyword evidence="8 9" id="KW-0460">Magnesium</keyword>
<feature type="binding site" evidence="9">
    <location>
        <position position="94"/>
    </location>
    <ligand>
        <name>substrate</name>
    </ligand>
</feature>
<dbReference type="InterPro" id="IPR023865">
    <property type="entry name" value="Aliphatic_acid_kinase_CS"/>
</dbReference>
<dbReference type="Gene3D" id="3.30.420.40">
    <property type="match status" value="2"/>
</dbReference>
<dbReference type="Proteomes" id="UP000021816">
    <property type="component" value="Unassembled WGS sequence"/>
</dbReference>
<feature type="binding site" evidence="9">
    <location>
        <position position="16"/>
    </location>
    <ligand>
        <name>ATP</name>
        <dbReference type="ChEBI" id="CHEBI:30616"/>
    </ligand>
</feature>
<dbReference type="GO" id="GO:0006083">
    <property type="term" value="P:acetate metabolic process"/>
    <property type="evidence" value="ECO:0007669"/>
    <property type="project" value="TreeGrafter"/>
</dbReference>
<dbReference type="STRING" id="1454003.AW10_00469"/>
<comment type="subcellular location">
    <subcellularLocation>
        <location evidence="9">Cytoplasm</location>
    </subcellularLocation>
</comment>
<name>A0A011P437_9PROT</name>
<keyword evidence="7 9" id="KW-0067">ATP-binding</keyword>
<reference evidence="11 12" key="1">
    <citation type="submission" date="2014-02" db="EMBL/GenBank/DDBJ databases">
        <title>Expanding our view of genomic diversity in Candidatus Accumulibacter clades.</title>
        <authorList>
            <person name="Skennerton C.T."/>
            <person name="Barr J.J."/>
            <person name="Slater F.R."/>
            <person name="Bond P.L."/>
            <person name="Tyson G.W."/>
        </authorList>
    </citation>
    <scope>NUCLEOTIDE SEQUENCE [LARGE SCALE GENOMIC DNA]</scope>
    <source>
        <strain evidence="12">BA-92</strain>
    </source>
</reference>
<dbReference type="EC" id="2.7.2.1" evidence="9"/>
<feature type="binding site" evidence="9">
    <location>
        <position position="9"/>
    </location>
    <ligand>
        <name>Mg(2+)</name>
        <dbReference type="ChEBI" id="CHEBI:18420"/>
    </ligand>
</feature>
<comment type="caution">
    <text evidence="11">The sequence shown here is derived from an EMBL/GenBank/DDBJ whole genome shotgun (WGS) entry which is preliminary data.</text>
</comment>
<feature type="binding site" evidence="9">
    <location>
        <position position="380"/>
    </location>
    <ligand>
        <name>Mg(2+)</name>
        <dbReference type="ChEBI" id="CHEBI:18420"/>
    </ligand>
</feature>
<evidence type="ECO:0000256" key="7">
    <source>
        <dbReference type="ARBA" id="ARBA00022840"/>
    </source>
</evidence>
<keyword evidence="4 9" id="KW-0479">Metal-binding</keyword>
<comment type="cofactor">
    <cofactor evidence="9">
        <name>Mg(2+)</name>
        <dbReference type="ChEBI" id="CHEBI:18420"/>
    </cofactor>
    <cofactor evidence="9">
        <name>Mn(2+)</name>
        <dbReference type="ChEBI" id="CHEBI:29035"/>
    </cofactor>
    <text evidence="9">Mg(2+). Can also accept Mn(2+).</text>
</comment>
<keyword evidence="5 9" id="KW-0547">Nucleotide-binding</keyword>
<dbReference type="EMBL" id="JEMX01000011">
    <property type="protein sequence ID" value="EXI82366.1"/>
    <property type="molecule type" value="Genomic_DNA"/>
</dbReference>
<dbReference type="GO" id="GO:0006085">
    <property type="term" value="P:acetyl-CoA biosynthetic process"/>
    <property type="evidence" value="ECO:0007669"/>
    <property type="project" value="UniProtKB-UniRule"/>
</dbReference>
<protein>
    <recommendedName>
        <fullName evidence="9">Acetate kinase</fullName>
        <ecNumber evidence="9">2.7.2.1</ecNumber>
    </recommendedName>
    <alternativeName>
        <fullName evidence="9">Acetokinase</fullName>
    </alternativeName>
</protein>
<dbReference type="InterPro" id="IPR004372">
    <property type="entry name" value="Ac/propionate_kinase"/>
</dbReference>
<evidence type="ECO:0000256" key="6">
    <source>
        <dbReference type="ARBA" id="ARBA00022777"/>
    </source>
</evidence>
<comment type="pathway">
    <text evidence="9">Metabolic intermediate biosynthesis; acetyl-CoA biosynthesis; acetyl-CoA from acetate: step 1/2.</text>
</comment>
<evidence type="ECO:0000256" key="2">
    <source>
        <dbReference type="ARBA" id="ARBA00022490"/>
    </source>
</evidence>
<evidence type="ECO:0000313" key="11">
    <source>
        <dbReference type="EMBL" id="EXI82366.1"/>
    </source>
</evidence>
<feature type="binding site" evidence="9">
    <location>
        <begin position="329"/>
        <end position="333"/>
    </location>
    <ligand>
        <name>ATP</name>
        <dbReference type="ChEBI" id="CHEBI:30616"/>
    </ligand>
</feature>
<dbReference type="NCBIfam" id="TIGR00016">
    <property type="entry name" value="ackA"/>
    <property type="match status" value="1"/>
</dbReference>
<gene>
    <name evidence="9 11" type="primary">ackA</name>
    <name evidence="11" type="ORF">AW10_00469</name>
</gene>
<feature type="binding site" evidence="9">
    <location>
        <begin position="284"/>
        <end position="286"/>
    </location>
    <ligand>
        <name>ATP</name>
        <dbReference type="ChEBI" id="CHEBI:30616"/>
    </ligand>
</feature>
<dbReference type="GO" id="GO:0008776">
    <property type="term" value="F:acetate kinase activity"/>
    <property type="evidence" value="ECO:0007669"/>
    <property type="project" value="UniProtKB-UniRule"/>
</dbReference>
<comment type="catalytic activity">
    <reaction evidence="9">
        <text>acetate + ATP = acetyl phosphate + ADP</text>
        <dbReference type="Rhea" id="RHEA:11352"/>
        <dbReference type="ChEBI" id="CHEBI:22191"/>
        <dbReference type="ChEBI" id="CHEBI:30089"/>
        <dbReference type="ChEBI" id="CHEBI:30616"/>
        <dbReference type="ChEBI" id="CHEBI:456216"/>
        <dbReference type="EC" id="2.7.2.1"/>
    </reaction>
</comment>
<feature type="site" description="Transition state stabilizer" evidence="9">
    <location>
        <position position="182"/>
    </location>
</feature>
<comment type="similarity">
    <text evidence="1 9 10">Belongs to the acetokinase family.</text>
</comment>
<dbReference type="InterPro" id="IPR000890">
    <property type="entry name" value="Aliphatic_acid_kin_short-chain"/>
</dbReference>
<dbReference type="CDD" id="cd24010">
    <property type="entry name" value="ASKHA_NBD_AcK_PK"/>
    <property type="match status" value="1"/>
</dbReference>
<evidence type="ECO:0000256" key="5">
    <source>
        <dbReference type="ARBA" id="ARBA00022741"/>
    </source>
</evidence>
<accession>A0A011P437</accession>
<feature type="active site" description="Proton donor/acceptor" evidence="9">
    <location>
        <position position="151"/>
    </location>
</feature>
<dbReference type="AlphaFoldDB" id="A0A011P437"/>
<dbReference type="GO" id="GO:0005829">
    <property type="term" value="C:cytosol"/>
    <property type="evidence" value="ECO:0007669"/>
    <property type="project" value="TreeGrafter"/>
</dbReference>
<dbReference type="GO" id="GO:0000287">
    <property type="term" value="F:magnesium ion binding"/>
    <property type="evidence" value="ECO:0007669"/>
    <property type="project" value="UniProtKB-UniRule"/>
</dbReference>
<dbReference type="PATRIC" id="fig|1454003.3.peg.486"/>
<evidence type="ECO:0000256" key="3">
    <source>
        <dbReference type="ARBA" id="ARBA00022679"/>
    </source>
</evidence>
<dbReference type="GO" id="GO:0005524">
    <property type="term" value="F:ATP binding"/>
    <property type="evidence" value="ECO:0007669"/>
    <property type="project" value="UniProtKB-KW"/>
</dbReference>
<dbReference type="PROSITE" id="PS01075">
    <property type="entry name" value="ACETATE_KINASE_1"/>
    <property type="match status" value="1"/>
</dbReference>
<dbReference type="SUPFAM" id="SSF53067">
    <property type="entry name" value="Actin-like ATPase domain"/>
    <property type="match status" value="2"/>
</dbReference>
<comment type="subunit">
    <text evidence="9">Homodimer.</text>
</comment>
<dbReference type="Pfam" id="PF00871">
    <property type="entry name" value="Acetate_kinase"/>
    <property type="match status" value="1"/>
</dbReference>
<comment type="function">
    <text evidence="9">Catalyzes the formation of acetyl phosphate from acetate and ATP. Can also catalyze the reverse reaction.</text>
</comment>
<evidence type="ECO:0000256" key="8">
    <source>
        <dbReference type="ARBA" id="ARBA00022842"/>
    </source>
</evidence>
<dbReference type="PROSITE" id="PS01076">
    <property type="entry name" value="ACETATE_KINASE_2"/>
    <property type="match status" value="1"/>
</dbReference>
<evidence type="ECO:0000256" key="1">
    <source>
        <dbReference type="ARBA" id="ARBA00008748"/>
    </source>
</evidence>
<dbReference type="InterPro" id="IPR043129">
    <property type="entry name" value="ATPase_NBD"/>
</dbReference>
<dbReference type="PIRSF" id="PIRSF000722">
    <property type="entry name" value="Acetate_prop_kin"/>
    <property type="match status" value="1"/>
</dbReference>
<keyword evidence="6 9" id="KW-0418">Kinase</keyword>
<dbReference type="HAMAP" id="MF_00020">
    <property type="entry name" value="Acetate_kinase"/>
    <property type="match status" value="1"/>
</dbReference>
<keyword evidence="3 9" id="KW-0808">Transferase</keyword>
<feature type="binding site" evidence="9">
    <location>
        <begin position="209"/>
        <end position="213"/>
    </location>
    <ligand>
        <name>ATP</name>
        <dbReference type="ChEBI" id="CHEBI:30616"/>
    </ligand>
</feature>
<dbReference type="PANTHER" id="PTHR21060:SF21">
    <property type="entry name" value="ACETATE KINASE"/>
    <property type="match status" value="1"/>
</dbReference>